<dbReference type="OrthoDB" id="3885310at2759"/>
<keyword evidence="4" id="KW-1185">Reference proteome</keyword>
<dbReference type="EMBL" id="ML977505">
    <property type="protein sequence ID" value="KAF2130074.1"/>
    <property type="molecule type" value="Genomic_DNA"/>
</dbReference>
<dbReference type="AlphaFoldDB" id="A0A6A6AGM5"/>
<dbReference type="Gene3D" id="3.40.50.300">
    <property type="entry name" value="P-loop containing nucleotide triphosphate hydrolases"/>
    <property type="match status" value="1"/>
</dbReference>
<gene>
    <name evidence="3" type="ORF">P153DRAFT_385310</name>
</gene>
<dbReference type="RefSeq" id="XP_033524461.1">
    <property type="nucleotide sequence ID" value="XM_033670416.1"/>
</dbReference>
<evidence type="ECO:0000313" key="3">
    <source>
        <dbReference type="EMBL" id="KAF2130074.1"/>
    </source>
</evidence>
<dbReference type="Proteomes" id="UP000799771">
    <property type="component" value="Unassembled WGS sequence"/>
</dbReference>
<keyword evidence="1" id="KW-0677">Repeat</keyword>
<organism evidence="3 4">
    <name type="scientific">Dothidotthia symphoricarpi CBS 119687</name>
    <dbReference type="NCBI Taxonomy" id="1392245"/>
    <lineage>
        <taxon>Eukaryota</taxon>
        <taxon>Fungi</taxon>
        <taxon>Dikarya</taxon>
        <taxon>Ascomycota</taxon>
        <taxon>Pezizomycotina</taxon>
        <taxon>Dothideomycetes</taxon>
        <taxon>Pleosporomycetidae</taxon>
        <taxon>Pleosporales</taxon>
        <taxon>Dothidotthiaceae</taxon>
        <taxon>Dothidotthia</taxon>
    </lineage>
</organism>
<evidence type="ECO:0000313" key="4">
    <source>
        <dbReference type="Proteomes" id="UP000799771"/>
    </source>
</evidence>
<accession>A0A6A6AGM5</accession>
<evidence type="ECO:0000256" key="1">
    <source>
        <dbReference type="ARBA" id="ARBA00022737"/>
    </source>
</evidence>
<sequence length="579" mass="64965">MNPDEEYFSDENGDVFAREAIVHPALRESSAIAPDIYMKFFDGFFDDPLFDRWLQHKELWQLDVVGGPGAGKSTFAALAAKRIHKARVETTGHHIYLATIFVAESLIENDLAFIEDLLRSVYHQITPLHVEIGPGVLAKYRDYKSAKHHGRKTSARISLISQALRERVAEINANGQAFLVLDNLDQSNASLRELIRRELSELQSLGLKIMSTSRLPRYEAIGDKVCNWHDEPFETSLYWHCHDCRQDICETCKGDDQFCRTCEPASVWTQPEFFTVFIHSIHPKTMAELIAWDLEREHGDLGFGTLADPLEPPLSSFGLAFRNTMTSHAGCEWIQKIAKYVGGSVVQAKLALDRIHNSTSPDLVDLRPKRLPANVQAIFNEGINAINKRSDSWNRIALKSIAVVGKTGDVFDGLTLSALAMSLKERRHRTSSSHVPPRSVEDILEAGQGYLRLNSSESAEDEPNIVTFHRLFHIFTKDEYNEELLMAYSELRTSNIPRSFTHKPKKVEELAQGTSWADMIEGLKGYRSPSLDSMTGLRSPPPMRRESSGLIRSHTFFPSTNATVSPSSGLGLDVFGGGR</sequence>
<proteinExistence type="predicted"/>
<name>A0A6A6AGM5_9PLEO</name>
<feature type="domain" description="Nephrocystin 3-like N-terminal" evidence="2">
    <location>
        <begin position="44"/>
        <end position="214"/>
    </location>
</feature>
<dbReference type="InterPro" id="IPR027417">
    <property type="entry name" value="P-loop_NTPase"/>
</dbReference>
<dbReference type="SUPFAM" id="SSF52540">
    <property type="entry name" value="P-loop containing nucleoside triphosphate hydrolases"/>
    <property type="match status" value="1"/>
</dbReference>
<dbReference type="Pfam" id="PF24883">
    <property type="entry name" value="NPHP3_N"/>
    <property type="match status" value="1"/>
</dbReference>
<reference evidence="3" key="1">
    <citation type="journal article" date="2020" name="Stud. Mycol.">
        <title>101 Dothideomycetes genomes: a test case for predicting lifestyles and emergence of pathogens.</title>
        <authorList>
            <person name="Haridas S."/>
            <person name="Albert R."/>
            <person name="Binder M."/>
            <person name="Bloem J."/>
            <person name="Labutti K."/>
            <person name="Salamov A."/>
            <person name="Andreopoulos B."/>
            <person name="Baker S."/>
            <person name="Barry K."/>
            <person name="Bills G."/>
            <person name="Bluhm B."/>
            <person name="Cannon C."/>
            <person name="Castanera R."/>
            <person name="Culley D."/>
            <person name="Daum C."/>
            <person name="Ezra D."/>
            <person name="Gonzalez J."/>
            <person name="Henrissat B."/>
            <person name="Kuo A."/>
            <person name="Liang C."/>
            <person name="Lipzen A."/>
            <person name="Lutzoni F."/>
            <person name="Magnuson J."/>
            <person name="Mondo S."/>
            <person name="Nolan M."/>
            <person name="Ohm R."/>
            <person name="Pangilinan J."/>
            <person name="Park H.-J."/>
            <person name="Ramirez L."/>
            <person name="Alfaro M."/>
            <person name="Sun H."/>
            <person name="Tritt A."/>
            <person name="Yoshinaga Y."/>
            <person name="Zwiers L.-H."/>
            <person name="Turgeon B."/>
            <person name="Goodwin S."/>
            <person name="Spatafora J."/>
            <person name="Crous P."/>
            <person name="Grigoriev I."/>
        </authorList>
    </citation>
    <scope>NUCLEOTIDE SEQUENCE</scope>
    <source>
        <strain evidence="3">CBS 119687</strain>
    </source>
</reference>
<evidence type="ECO:0000259" key="2">
    <source>
        <dbReference type="Pfam" id="PF24883"/>
    </source>
</evidence>
<dbReference type="InterPro" id="IPR056884">
    <property type="entry name" value="NPHP3-like_N"/>
</dbReference>
<dbReference type="GeneID" id="54410848"/>
<protein>
    <recommendedName>
        <fullName evidence="2">Nephrocystin 3-like N-terminal domain-containing protein</fullName>
    </recommendedName>
</protein>